<evidence type="ECO:0000256" key="3">
    <source>
        <dbReference type="PROSITE-ProRule" id="PRU00339"/>
    </source>
</evidence>
<keyword evidence="5" id="KW-0449">Lipoprotein</keyword>
<evidence type="ECO:0000256" key="2">
    <source>
        <dbReference type="ARBA" id="ARBA00022803"/>
    </source>
</evidence>
<evidence type="ECO:0000313" key="5">
    <source>
        <dbReference type="EMBL" id="MBB5203964.1"/>
    </source>
</evidence>
<protein>
    <submittedName>
        <fullName evidence="5">Putative PEP-CTERM system TPR-repeat lipoprotein</fullName>
    </submittedName>
</protein>
<dbReference type="AlphaFoldDB" id="A0A840S570"/>
<dbReference type="Proteomes" id="UP000554837">
    <property type="component" value="Unassembled WGS sequence"/>
</dbReference>
<comment type="caution">
    <text evidence="5">The sequence shown here is derived from an EMBL/GenBank/DDBJ whole genome shotgun (WGS) entry which is preliminary data.</text>
</comment>
<accession>A0A840S570</accession>
<sequence>MIEARVLLATALVELGDGTGAWIELEKLPEGQIPRERLAPLQARAMVAKGEMRQVIERFGSAQFSDPQAAASLEVSLARAYFALGDVAKGLTATRKALGHEPQRLEARLLEARAMAATNEVDTAVSRAQAILNEHPKNLKVLLLLGDLEAIRPQGSQAAMAHYLAAQAIAPTDLESFSRILPIQLKERQLDKAKLQLEAMRKAAPTHPNTQYYVAWLAFENKEYEAAALAIEQVLKQVFDSADVHQLAGLIDLQRKRHTRATDHLRRAVNLSPQNQAARLSLAQALLQSGDASGTLNALQPLINQQQPAAQARLLAAQAHTQLGQGAQAERILLALKAQEPDFAAGRVALGITLAQNSKTAQGLEELRRLAAAENDPQGDMALIGLLNRLDRLEEAIQAVDALEKKLSKDPLPQLLRGQFLTRKGDSAAATQAFSKALERESAYLPAVHGLVNLDLLAKKPADAQARLEKFTREHPKSAAAWFSLLQVRQSQGAKIDEQKQLLNKALSAEPQHLPAHLELTKILREQKDNAGAMAAVKTALSRLPEQPQLLEHLALLHEDAGDFNQAAAVLNQWIGAFPKDAKAYALLAGIQLRQGDKTAPLATLRKGFETSPESIPIAKLLVSSEITAGNRERARTVAQAVQRRHPASPEGHLLEGDIAFQAKDYTKAAAAYRKGWEIDAGAGMAVRLHRSLLLAKRGVEATTFEATHQARAPGDLYFQLYLADLAFAERRWDVAETHYRRALAIDPKRAGAQNNLALALDQAGKAGALAAAEAAASLEPERAEILDTLATLLAKEGQIERAIKTQEKALRLAPGAAPHQLTHAKLLIQAKRGAEARAVLQQLAGLGARFPHQDEVARLLRNL</sequence>
<dbReference type="InterPro" id="IPR019734">
    <property type="entry name" value="TPR_rpt"/>
</dbReference>
<keyword evidence="1" id="KW-0677">Repeat</keyword>
<keyword evidence="4" id="KW-0175">Coiled coil</keyword>
<organism evidence="5 6">
    <name type="scientific">Inhella inkyongensis</name>
    <dbReference type="NCBI Taxonomy" id="392593"/>
    <lineage>
        <taxon>Bacteria</taxon>
        <taxon>Pseudomonadati</taxon>
        <taxon>Pseudomonadota</taxon>
        <taxon>Betaproteobacteria</taxon>
        <taxon>Burkholderiales</taxon>
        <taxon>Sphaerotilaceae</taxon>
        <taxon>Inhella</taxon>
    </lineage>
</organism>
<dbReference type="InterPro" id="IPR014266">
    <property type="entry name" value="PEP-CTERM_TPR_PrsT"/>
</dbReference>
<reference evidence="5 6" key="1">
    <citation type="submission" date="2020-08" db="EMBL/GenBank/DDBJ databases">
        <title>Genomic Encyclopedia of Type Strains, Phase IV (KMG-IV): sequencing the most valuable type-strain genomes for metagenomic binning, comparative biology and taxonomic classification.</title>
        <authorList>
            <person name="Goeker M."/>
        </authorList>
    </citation>
    <scope>NUCLEOTIDE SEQUENCE [LARGE SCALE GENOMIC DNA]</scope>
    <source>
        <strain evidence="5 6">DSM 23958</strain>
    </source>
</reference>
<dbReference type="SUPFAM" id="SSF48452">
    <property type="entry name" value="TPR-like"/>
    <property type="match status" value="3"/>
</dbReference>
<feature type="repeat" description="TPR" evidence="3">
    <location>
        <begin position="784"/>
        <end position="817"/>
    </location>
</feature>
<proteinExistence type="predicted"/>
<feature type="repeat" description="TPR" evidence="3">
    <location>
        <begin position="242"/>
        <end position="275"/>
    </location>
</feature>
<evidence type="ECO:0000313" key="6">
    <source>
        <dbReference type="Proteomes" id="UP000554837"/>
    </source>
</evidence>
<dbReference type="NCBIfam" id="TIGR02917">
    <property type="entry name" value="PEP_TPR_lipo"/>
    <property type="match status" value="1"/>
</dbReference>
<dbReference type="InterPro" id="IPR011990">
    <property type="entry name" value="TPR-like_helical_dom_sf"/>
</dbReference>
<dbReference type="PANTHER" id="PTHR45586:SF1">
    <property type="entry name" value="LIPOPOLYSACCHARIDE ASSEMBLY PROTEIN B"/>
    <property type="match status" value="1"/>
</dbReference>
<dbReference type="InterPro" id="IPR051012">
    <property type="entry name" value="CellSynth/LPSAsmb/PSIAsmb"/>
</dbReference>
<dbReference type="Gene3D" id="1.25.40.10">
    <property type="entry name" value="Tetratricopeptide repeat domain"/>
    <property type="match status" value="4"/>
</dbReference>
<name>A0A840S570_9BURK</name>
<gene>
    <name evidence="5" type="ORF">HNQ51_001257</name>
</gene>
<dbReference type="PROSITE" id="PS50005">
    <property type="entry name" value="TPR"/>
    <property type="match status" value="2"/>
</dbReference>
<evidence type="ECO:0000256" key="4">
    <source>
        <dbReference type="SAM" id="Coils"/>
    </source>
</evidence>
<keyword evidence="6" id="KW-1185">Reference proteome</keyword>
<evidence type="ECO:0000256" key="1">
    <source>
        <dbReference type="ARBA" id="ARBA00022737"/>
    </source>
</evidence>
<dbReference type="PANTHER" id="PTHR45586">
    <property type="entry name" value="TPR REPEAT-CONTAINING PROTEIN PA4667"/>
    <property type="match status" value="1"/>
</dbReference>
<dbReference type="SMART" id="SM00028">
    <property type="entry name" value="TPR"/>
    <property type="match status" value="11"/>
</dbReference>
<keyword evidence="2 3" id="KW-0802">TPR repeat</keyword>
<feature type="coiled-coil region" evidence="4">
    <location>
        <begin position="383"/>
        <end position="410"/>
    </location>
</feature>
<dbReference type="Pfam" id="PF13181">
    <property type="entry name" value="TPR_8"/>
    <property type="match status" value="1"/>
</dbReference>
<dbReference type="Pfam" id="PF13432">
    <property type="entry name" value="TPR_16"/>
    <property type="match status" value="2"/>
</dbReference>
<dbReference type="Pfam" id="PF14559">
    <property type="entry name" value="TPR_19"/>
    <property type="match status" value="2"/>
</dbReference>
<dbReference type="EMBL" id="JACHHO010000001">
    <property type="protein sequence ID" value="MBB5203964.1"/>
    <property type="molecule type" value="Genomic_DNA"/>
</dbReference>